<comment type="caution">
    <text evidence="2">The sequence shown here is derived from an EMBL/GenBank/DDBJ whole genome shotgun (WGS) entry which is preliminary data.</text>
</comment>
<dbReference type="EMBL" id="CAJVPZ010006126">
    <property type="protein sequence ID" value="CAG8569803.1"/>
    <property type="molecule type" value="Genomic_DNA"/>
</dbReference>
<proteinExistence type="predicted"/>
<gene>
    <name evidence="2" type="ORF">RFULGI_LOCUS5406</name>
</gene>
<accession>A0A9N9FXI2</accession>
<name>A0A9N9FXI2_9GLOM</name>
<dbReference type="Proteomes" id="UP000789396">
    <property type="component" value="Unassembled WGS sequence"/>
</dbReference>
<dbReference type="AlphaFoldDB" id="A0A9N9FXI2"/>
<evidence type="ECO:0000256" key="1">
    <source>
        <dbReference type="SAM" id="MobiDB-lite"/>
    </source>
</evidence>
<keyword evidence="3" id="KW-1185">Reference proteome</keyword>
<reference evidence="2" key="1">
    <citation type="submission" date="2021-06" db="EMBL/GenBank/DDBJ databases">
        <authorList>
            <person name="Kallberg Y."/>
            <person name="Tangrot J."/>
            <person name="Rosling A."/>
        </authorList>
    </citation>
    <scope>NUCLEOTIDE SEQUENCE</scope>
    <source>
        <strain evidence="2">IN212</strain>
    </source>
</reference>
<organism evidence="2 3">
    <name type="scientific">Racocetra fulgida</name>
    <dbReference type="NCBI Taxonomy" id="60492"/>
    <lineage>
        <taxon>Eukaryota</taxon>
        <taxon>Fungi</taxon>
        <taxon>Fungi incertae sedis</taxon>
        <taxon>Mucoromycota</taxon>
        <taxon>Glomeromycotina</taxon>
        <taxon>Glomeromycetes</taxon>
        <taxon>Diversisporales</taxon>
        <taxon>Gigasporaceae</taxon>
        <taxon>Racocetra</taxon>
    </lineage>
</organism>
<evidence type="ECO:0000313" key="3">
    <source>
        <dbReference type="Proteomes" id="UP000789396"/>
    </source>
</evidence>
<feature type="compositionally biased region" description="Low complexity" evidence="1">
    <location>
        <begin position="8"/>
        <end position="17"/>
    </location>
</feature>
<evidence type="ECO:0000313" key="2">
    <source>
        <dbReference type="EMBL" id="CAG8569803.1"/>
    </source>
</evidence>
<sequence>MFLKAYNEPESNEPNNNDGSITFDQNLSIDRLLINLRIDLCESDEETWININSRLETIFRCSKDLKTQLDRYQKNKYLQLIDMLSYSRFENKFPVNSLTELSLNSFLKEHEDINSYKILRGSNNNEYLIESDDKQTFSKKEFNSENLIDDECLTESDENDENDKENHKKIIKQKEWSTIAHSLLFPESDDLSLQIKFQDNSIYLDLGDNDYANPVLNRKWVRFQIKSILKLKTTKSKERKYNASWHIKFLVDKNITTIKKLVKAGASLRFFETISIVEFDRFLTTITHREHKKLLILMEIDVTNTSTNTSNFLL</sequence>
<feature type="region of interest" description="Disordered" evidence="1">
    <location>
        <begin position="1"/>
        <end position="20"/>
    </location>
</feature>
<protein>
    <submittedName>
        <fullName evidence="2">11156_t:CDS:1</fullName>
    </submittedName>
</protein>